<feature type="compositionally biased region" description="Basic and acidic residues" evidence="1">
    <location>
        <begin position="113"/>
        <end position="124"/>
    </location>
</feature>
<dbReference type="EMBL" id="JBBNAG010000005">
    <property type="protein sequence ID" value="KAK9132666.1"/>
    <property type="molecule type" value="Genomic_DNA"/>
</dbReference>
<dbReference type="Proteomes" id="UP001419268">
    <property type="component" value="Unassembled WGS sequence"/>
</dbReference>
<keyword evidence="3" id="KW-1185">Reference proteome</keyword>
<accession>A0AAP0JEH8</accession>
<name>A0AAP0JEH8_9MAGN</name>
<organism evidence="2 3">
    <name type="scientific">Stephania cephalantha</name>
    <dbReference type="NCBI Taxonomy" id="152367"/>
    <lineage>
        <taxon>Eukaryota</taxon>
        <taxon>Viridiplantae</taxon>
        <taxon>Streptophyta</taxon>
        <taxon>Embryophyta</taxon>
        <taxon>Tracheophyta</taxon>
        <taxon>Spermatophyta</taxon>
        <taxon>Magnoliopsida</taxon>
        <taxon>Ranunculales</taxon>
        <taxon>Menispermaceae</taxon>
        <taxon>Menispermoideae</taxon>
        <taxon>Cissampelideae</taxon>
        <taxon>Stephania</taxon>
    </lineage>
</organism>
<reference evidence="2 3" key="1">
    <citation type="submission" date="2024-01" db="EMBL/GenBank/DDBJ databases">
        <title>Genome assemblies of Stephania.</title>
        <authorList>
            <person name="Yang L."/>
        </authorList>
    </citation>
    <scope>NUCLEOTIDE SEQUENCE [LARGE SCALE GENOMIC DNA]</scope>
    <source>
        <strain evidence="2">JXDWG</strain>
        <tissue evidence="2">Leaf</tissue>
    </source>
</reference>
<feature type="region of interest" description="Disordered" evidence="1">
    <location>
        <begin position="98"/>
        <end position="124"/>
    </location>
</feature>
<evidence type="ECO:0000313" key="2">
    <source>
        <dbReference type="EMBL" id="KAK9132666.1"/>
    </source>
</evidence>
<proteinExistence type="predicted"/>
<dbReference type="AlphaFoldDB" id="A0AAP0JEH8"/>
<comment type="caution">
    <text evidence="2">The sequence shown here is derived from an EMBL/GenBank/DDBJ whole genome shotgun (WGS) entry which is preliminary data.</text>
</comment>
<gene>
    <name evidence="2" type="ORF">Scep_012194</name>
</gene>
<protein>
    <submittedName>
        <fullName evidence="2">Uncharacterized protein</fullName>
    </submittedName>
</protein>
<sequence length="124" mass="13401">MVLLVAPWRLTWSCGAHHSAPRCHSAFHLQPPAHGDLMPTWHISARTRGSPVLALTPGAMAPHPAPHHLPQCLTWRLNAHQAKSSSLCAKLAAAAPASASPLVREQGSEAEEDQKGKRKLEDFC</sequence>
<evidence type="ECO:0000256" key="1">
    <source>
        <dbReference type="SAM" id="MobiDB-lite"/>
    </source>
</evidence>
<evidence type="ECO:0000313" key="3">
    <source>
        <dbReference type="Proteomes" id="UP001419268"/>
    </source>
</evidence>